<feature type="region of interest" description="Disordered" evidence="2">
    <location>
        <begin position="105"/>
        <end position="126"/>
    </location>
</feature>
<accession>A0AA85KMC2</accession>
<evidence type="ECO:0000313" key="4">
    <source>
        <dbReference type="WBParaSite" id="TREG1_88110.1"/>
    </source>
</evidence>
<proteinExistence type="inferred from homology"/>
<dbReference type="WBParaSite" id="TREG1_88110.1">
    <property type="protein sequence ID" value="TREG1_88110.1"/>
    <property type="gene ID" value="TREG1_88110"/>
</dbReference>
<sequence length="357" mass="40220">MSCAHVLNAARKRQLARLSQWVSCWERGEMPSSENFLLFPCELVDFARLILSLTDQNFGPVVLQAVRKTLDCAKKQIALNKNPPLISLASDDKAIQDALSKLTNEMNTNPTASPPEDQKFSEDKNSSVLSDYTSFIPMKRRSSSPCDAHTDSKSKLRLSESPVMTNCDECPSETENQRQSTNCSVYSMEVDGDSCNRIDLNENRSLKVILTKLETSSTTYRLSNGEDNPNVQLDDDPSISNEQNDQSLSFMHYMWSGCADQKNNPLPHYVSNSSEQNELREQMEGLLNRLHNPCMITIARSAYDGYTPSHQVSNIQLGLLQMLDRVYGRNLLSVTLDYEKCEVSKKFGLKCVNDFKS</sequence>
<evidence type="ECO:0000313" key="3">
    <source>
        <dbReference type="Proteomes" id="UP000050795"/>
    </source>
</evidence>
<reference evidence="3" key="1">
    <citation type="submission" date="2022-06" db="EMBL/GenBank/DDBJ databases">
        <authorList>
            <person name="Berger JAMES D."/>
            <person name="Berger JAMES D."/>
        </authorList>
    </citation>
    <scope>NUCLEOTIDE SEQUENCE [LARGE SCALE GENOMIC DNA]</scope>
</reference>
<evidence type="ECO:0000256" key="2">
    <source>
        <dbReference type="SAM" id="MobiDB-lite"/>
    </source>
</evidence>
<keyword evidence="3" id="KW-1185">Reference proteome</keyword>
<feature type="compositionally biased region" description="Basic and acidic residues" evidence="2">
    <location>
        <begin position="116"/>
        <end position="125"/>
    </location>
</feature>
<name>A0AA85KMC2_TRIRE</name>
<dbReference type="InterPro" id="IPR024131">
    <property type="entry name" value="UPF0489"/>
</dbReference>
<organism evidence="3 4">
    <name type="scientific">Trichobilharzia regenti</name>
    <name type="common">Nasal bird schistosome</name>
    <dbReference type="NCBI Taxonomy" id="157069"/>
    <lineage>
        <taxon>Eukaryota</taxon>
        <taxon>Metazoa</taxon>
        <taxon>Spiralia</taxon>
        <taxon>Lophotrochozoa</taxon>
        <taxon>Platyhelminthes</taxon>
        <taxon>Trematoda</taxon>
        <taxon>Digenea</taxon>
        <taxon>Strigeidida</taxon>
        <taxon>Schistosomatoidea</taxon>
        <taxon>Schistosomatidae</taxon>
        <taxon>Trichobilharzia</taxon>
    </lineage>
</organism>
<comment type="similarity">
    <text evidence="1">Belongs to the UPF0489 family.</text>
</comment>
<protein>
    <submittedName>
        <fullName evidence="4">Uncharacterized protein</fullName>
    </submittedName>
</protein>
<feature type="compositionally biased region" description="Polar residues" evidence="2">
    <location>
        <begin position="220"/>
        <end position="231"/>
    </location>
</feature>
<evidence type="ECO:0000256" key="1">
    <source>
        <dbReference type="ARBA" id="ARBA00007099"/>
    </source>
</evidence>
<reference evidence="4" key="2">
    <citation type="submission" date="2023-11" db="UniProtKB">
        <authorList>
            <consortium name="WormBaseParasite"/>
        </authorList>
    </citation>
    <scope>IDENTIFICATION</scope>
</reference>
<dbReference type="Proteomes" id="UP000050795">
    <property type="component" value="Unassembled WGS sequence"/>
</dbReference>
<dbReference type="AlphaFoldDB" id="A0AA85KMC2"/>
<feature type="region of interest" description="Disordered" evidence="2">
    <location>
        <begin position="220"/>
        <end position="241"/>
    </location>
</feature>
<dbReference type="PANTHER" id="PTHR13225:SF3">
    <property type="entry name" value="UPF0489 PROTEIN C5ORF22"/>
    <property type="match status" value="1"/>
</dbReference>
<dbReference type="PANTHER" id="PTHR13225">
    <property type="entry name" value="MISEXPRESSION SUPPRESSOR OF RAS 6"/>
    <property type="match status" value="1"/>
</dbReference>